<organism evidence="4 5">
    <name type="scientific">Streptomyces toyocaensis</name>
    <dbReference type="NCBI Taxonomy" id="55952"/>
    <lineage>
        <taxon>Bacteria</taxon>
        <taxon>Bacillati</taxon>
        <taxon>Actinomycetota</taxon>
        <taxon>Actinomycetes</taxon>
        <taxon>Kitasatosporales</taxon>
        <taxon>Streptomycetaceae</taxon>
        <taxon>Streptomyces</taxon>
    </lineage>
</organism>
<sequence>MHRMLPPSAIAGVSVVCALGPWVFTQPMVLRVLAAAAAVTAVVGAVVMRHWDAQAGKRVADLTRARASDEWRFEERVAELESDLEESRELRTKLEQRLRAKRAELAGLRNEHASLLRRYAAAEVERASVLEERRVLEIEAAVPARALPAGPSAASAASVKPESVEPESVEAVAEDGTGAGEAEVVAPAVFSPEGSKLFLRAAAALSRLVRDAGEEAGGTETADAAGTDAGARPAGDAPQTAAAPKRNDLPKGDGTPEDDGPEPTGKPKPEPAQEDEAEGQPEAAGDHERTAASTAPAAPPAQPVRQTSGHFTVPTAVAVVPSAAPVRRPVSGGGFDFFGTKKDTEGTALDAVQNEDLADVVGQEALALHKAEAEARYKPADEAARGVGQVIDLTEHDETEHIDVQGLRSAAS</sequence>
<keyword evidence="5" id="KW-1185">Reference proteome</keyword>
<feature type="region of interest" description="Disordered" evidence="2">
    <location>
        <begin position="214"/>
        <end position="307"/>
    </location>
</feature>
<feature type="transmembrane region" description="Helical" evidence="3">
    <location>
        <begin position="28"/>
        <end position="48"/>
    </location>
</feature>
<accession>A0A081XSC4</accession>
<evidence type="ECO:0000313" key="5">
    <source>
        <dbReference type="Proteomes" id="UP000028341"/>
    </source>
</evidence>
<dbReference type="AlphaFoldDB" id="A0A081XSC4"/>
<keyword evidence="3" id="KW-0472">Membrane</keyword>
<evidence type="ECO:0008006" key="6">
    <source>
        <dbReference type="Google" id="ProtNLM"/>
    </source>
</evidence>
<protein>
    <recommendedName>
        <fullName evidence="6">Secreted protein</fullName>
    </recommendedName>
</protein>
<keyword evidence="1" id="KW-0175">Coiled coil</keyword>
<proteinExistence type="predicted"/>
<dbReference type="Proteomes" id="UP000028341">
    <property type="component" value="Unassembled WGS sequence"/>
</dbReference>
<evidence type="ECO:0000256" key="3">
    <source>
        <dbReference type="SAM" id="Phobius"/>
    </source>
</evidence>
<evidence type="ECO:0000313" key="4">
    <source>
        <dbReference type="EMBL" id="KES06447.1"/>
    </source>
</evidence>
<keyword evidence="3" id="KW-0812">Transmembrane</keyword>
<feature type="compositionally biased region" description="Low complexity" evidence="2">
    <location>
        <begin position="147"/>
        <end position="161"/>
    </location>
</feature>
<feature type="coiled-coil region" evidence="1">
    <location>
        <begin position="77"/>
        <end position="139"/>
    </location>
</feature>
<reference evidence="4 5" key="1">
    <citation type="submission" date="2014-02" db="EMBL/GenBank/DDBJ databases">
        <title>The genome announcement of Streptomyces toyocaensis NRRL15009.</title>
        <authorList>
            <person name="Hong H.-J."/>
            <person name="Kwun M.J."/>
        </authorList>
    </citation>
    <scope>NUCLEOTIDE SEQUENCE [LARGE SCALE GENOMIC DNA]</scope>
    <source>
        <strain evidence="4 5">NRRL 15009</strain>
    </source>
</reference>
<evidence type="ECO:0000256" key="2">
    <source>
        <dbReference type="SAM" id="MobiDB-lite"/>
    </source>
</evidence>
<evidence type="ECO:0000256" key="1">
    <source>
        <dbReference type="SAM" id="Coils"/>
    </source>
</evidence>
<feature type="region of interest" description="Disordered" evidence="2">
    <location>
        <begin position="147"/>
        <end position="176"/>
    </location>
</feature>
<dbReference type="EMBL" id="JFCB01000011">
    <property type="protein sequence ID" value="KES06447.1"/>
    <property type="molecule type" value="Genomic_DNA"/>
</dbReference>
<name>A0A081XSC4_STRTO</name>
<gene>
    <name evidence="4" type="ORF">BU52_15385</name>
</gene>
<dbReference type="STRING" id="55952.BU52_15385"/>
<feature type="compositionally biased region" description="Low complexity" evidence="2">
    <location>
        <begin position="218"/>
        <end position="238"/>
    </location>
</feature>
<comment type="caution">
    <text evidence="4">The sequence shown here is derived from an EMBL/GenBank/DDBJ whole genome shotgun (WGS) entry which is preliminary data.</text>
</comment>
<dbReference type="eggNOG" id="ENOG5033SWW">
    <property type="taxonomic scope" value="Bacteria"/>
</dbReference>
<keyword evidence="3" id="KW-1133">Transmembrane helix</keyword>